<comment type="caution">
    <text evidence="1">The sequence shown here is derived from an EMBL/GenBank/DDBJ whole genome shotgun (WGS) entry which is preliminary data.</text>
</comment>
<name>A0A0F8XCG6_9ZZZZ</name>
<gene>
    <name evidence="1" type="ORF">LCGC14_3042250</name>
</gene>
<sequence length="56" mass="6406">MKSKVKANSGMLTVYIRSMQCAVDKAVRGSDVEDMYFVEKLEKMANRLGYDLIKKD</sequence>
<dbReference type="EMBL" id="LAZR01063867">
    <property type="protein sequence ID" value="KKK58655.1"/>
    <property type="molecule type" value="Genomic_DNA"/>
</dbReference>
<dbReference type="AlphaFoldDB" id="A0A0F8XCG6"/>
<evidence type="ECO:0000313" key="1">
    <source>
        <dbReference type="EMBL" id="KKK58655.1"/>
    </source>
</evidence>
<reference evidence="1" key="1">
    <citation type="journal article" date="2015" name="Nature">
        <title>Complex archaea that bridge the gap between prokaryotes and eukaryotes.</title>
        <authorList>
            <person name="Spang A."/>
            <person name="Saw J.H."/>
            <person name="Jorgensen S.L."/>
            <person name="Zaremba-Niedzwiedzka K."/>
            <person name="Martijn J."/>
            <person name="Lind A.E."/>
            <person name="van Eijk R."/>
            <person name="Schleper C."/>
            <person name="Guy L."/>
            <person name="Ettema T.J."/>
        </authorList>
    </citation>
    <scope>NUCLEOTIDE SEQUENCE</scope>
</reference>
<organism evidence="1">
    <name type="scientific">marine sediment metagenome</name>
    <dbReference type="NCBI Taxonomy" id="412755"/>
    <lineage>
        <taxon>unclassified sequences</taxon>
        <taxon>metagenomes</taxon>
        <taxon>ecological metagenomes</taxon>
    </lineage>
</organism>
<proteinExistence type="predicted"/>
<protein>
    <submittedName>
        <fullName evidence="1">Uncharacterized protein</fullName>
    </submittedName>
</protein>
<accession>A0A0F8XCG6</accession>